<name>A0A8H6RZH6_9AGAR</name>
<feature type="compositionally biased region" description="Basic and acidic residues" evidence="1">
    <location>
        <begin position="20"/>
        <end position="30"/>
    </location>
</feature>
<feature type="compositionally biased region" description="Basic and acidic residues" evidence="1">
    <location>
        <begin position="93"/>
        <end position="106"/>
    </location>
</feature>
<protein>
    <submittedName>
        <fullName evidence="2">Uncharacterized protein</fullName>
    </submittedName>
</protein>
<sequence length="149" mass="15961">MSSINNTIPTNTTSTTGPARPEHHIHHDSEPLPGARGAAPAADYSPDNMERVASSTWQQGGDMKPSRELGDIASDERAAAHHHDSHTAGNVQFDEHPSGDHPDERHPTRKATAADKLIGKAQEVAGKVAKKPELQEKGVLRQTEGKSAM</sequence>
<reference evidence="2" key="1">
    <citation type="submission" date="2020-05" db="EMBL/GenBank/DDBJ databases">
        <title>Mycena genomes resolve the evolution of fungal bioluminescence.</title>
        <authorList>
            <person name="Tsai I.J."/>
        </authorList>
    </citation>
    <scope>NUCLEOTIDE SEQUENCE</scope>
    <source>
        <strain evidence="2">171206Taipei</strain>
    </source>
</reference>
<comment type="caution">
    <text evidence="2">The sequence shown here is derived from an EMBL/GenBank/DDBJ whole genome shotgun (WGS) entry which is preliminary data.</text>
</comment>
<accession>A0A8H6RZH6</accession>
<dbReference type="EMBL" id="JACAZF010000014">
    <property type="protein sequence ID" value="KAF7290570.1"/>
    <property type="molecule type" value="Genomic_DNA"/>
</dbReference>
<keyword evidence="3" id="KW-1185">Reference proteome</keyword>
<evidence type="ECO:0000313" key="3">
    <source>
        <dbReference type="Proteomes" id="UP000636479"/>
    </source>
</evidence>
<dbReference type="OrthoDB" id="3210574at2759"/>
<feature type="compositionally biased region" description="Low complexity" evidence="1">
    <location>
        <begin position="1"/>
        <end position="16"/>
    </location>
</feature>
<dbReference type="Proteomes" id="UP000636479">
    <property type="component" value="Unassembled WGS sequence"/>
</dbReference>
<evidence type="ECO:0000313" key="2">
    <source>
        <dbReference type="EMBL" id="KAF7290570.1"/>
    </source>
</evidence>
<feature type="region of interest" description="Disordered" evidence="1">
    <location>
        <begin position="124"/>
        <end position="149"/>
    </location>
</feature>
<proteinExistence type="predicted"/>
<feature type="compositionally biased region" description="Basic and acidic residues" evidence="1">
    <location>
        <begin position="130"/>
        <end position="139"/>
    </location>
</feature>
<feature type="compositionally biased region" description="Basic and acidic residues" evidence="1">
    <location>
        <begin position="64"/>
        <end position="86"/>
    </location>
</feature>
<dbReference type="RefSeq" id="XP_037213930.1">
    <property type="nucleotide sequence ID" value="XM_037369432.1"/>
</dbReference>
<feature type="compositionally biased region" description="Low complexity" evidence="1">
    <location>
        <begin position="33"/>
        <end position="42"/>
    </location>
</feature>
<gene>
    <name evidence="2" type="ORF">MIND_01297100</name>
</gene>
<feature type="region of interest" description="Disordered" evidence="1">
    <location>
        <begin position="1"/>
        <end position="112"/>
    </location>
</feature>
<dbReference type="AlphaFoldDB" id="A0A8H6RZH6"/>
<organism evidence="2 3">
    <name type="scientific">Mycena indigotica</name>
    <dbReference type="NCBI Taxonomy" id="2126181"/>
    <lineage>
        <taxon>Eukaryota</taxon>
        <taxon>Fungi</taxon>
        <taxon>Dikarya</taxon>
        <taxon>Basidiomycota</taxon>
        <taxon>Agaricomycotina</taxon>
        <taxon>Agaricomycetes</taxon>
        <taxon>Agaricomycetidae</taxon>
        <taxon>Agaricales</taxon>
        <taxon>Marasmiineae</taxon>
        <taxon>Mycenaceae</taxon>
        <taxon>Mycena</taxon>
    </lineage>
</organism>
<dbReference type="GeneID" id="59351948"/>
<evidence type="ECO:0000256" key="1">
    <source>
        <dbReference type="SAM" id="MobiDB-lite"/>
    </source>
</evidence>